<feature type="domain" description="Response regulatory" evidence="7">
    <location>
        <begin position="3"/>
        <end position="119"/>
    </location>
</feature>
<dbReference type="CDD" id="cd17574">
    <property type="entry name" value="REC_OmpR"/>
    <property type="match status" value="1"/>
</dbReference>
<dbReference type="SUPFAM" id="SSF51206">
    <property type="entry name" value="cAMP-binding domain-like"/>
    <property type="match status" value="1"/>
</dbReference>
<evidence type="ECO:0000256" key="2">
    <source>
        <dbReference type="ARBA" id="ARBA00023015"/>
    </source>
</evidence>
<dbReference type="PROSITE" id="PS50110">
    <property type="entry name" value="RESPONSE_REGULATORY"/>
    <property type="match status" value="1"/>
</dbReference>
<keyword evidence="2" id="KW-0805">Transcription regulation</keyword>
<keyword evidence="9" id="KW-0418">Kinase</keyword>
<dbReference type="SUPFAM" id="SSF52172">
    <property type="entry name" value="CheY-like"/>
    <property type="match status" value="1"/>
</dbReference>
<dbReference type="SMART" id="SM00419">
    <property type="entry name" value="HTH_CRP"/>
    <property type="match status" value="1"/>
</dbReference>
<evidence type="ECO:0000256" key="1">
    <source>
        <dbReference type="ARBA" id="ARBA00022553"/>
    </source>
</evidence>
<evidence type="ECO:0000313" key="9">
    <source>
        <dbReference type="EMBL" id="SNR66340.1"/>
    </source>
</evidence>
<dbReference type="OrthoDB" id="9127033at2"/>
<dbReference type="AlphaFoldDB" id="A0A238Y5P5"/>
<evidence type="ECO:0000259" key="6">
    <source>
        <dbReference type="PROSITE" id="PS50042"/>
    </source>
</evidence>
<feature type="domain" description="HTH crp-type" evidence="8">
    <location>
        <begin position="277"/>
        <end position="346"/>
    </location>
</feature>
<dbReference type="GO" id="GO:0006355">
    <property type="term" value="P:regulation of DNA-templated transcription"/>
    <property type="evidence" value="ECO:0007669"/>
    <property type="project" value="InterPro"/>
</dbReference>
<name>A0A238Y5P5_9FLAO</name>
<dbReference type="RefSeq" id="WP_089378598.1">
    <property type="nucleotide sequence ID" value="NZ_FZNX01000004.1"/>
</dbReference>
<feature type="modified residue" description="4-aspartylphosphate" evidence="5">
    <location>
        <position position="52"/>
    </location>
</feature>
<dbReference type="InterPro" id="IPR018490">
    <property type="entry name" value="cNMP-bd_dom_sf"/>
</dbReference>
<dbReference type="InterPro" id="IPR011006">
    <property type="entry name" value="CheY-like_superfamily"/>
</dbReference>
<keyword evidence="3" id="KW-0238">DNA-binding</keyword>
<dbReference type="Pfam" id="PF00072">
    <property type="entry name" value="Response_reg"/>
    <property type="match status" value="1"/>
</dbReference>
<dbReference type="Gene3D" id="1.10.10.10">
    <property type="entry name" value="Winged helix-like DNA-binding domain superfamily/Winged helix DNA-binding domain"/>
    <property type="match status" value="1"/>
</dbReference>
<gene>
    <name evidence="9" type="ORF">SAMN04488111_2298</name>
</gene>
<keyword evidence="4" id="KW-0804">Transcription</keyword>
<dbReference type="PROSITE" id="PS51063">
    <property type="entry name" value="HTH_CRP_2"/>
    <property type="match status" value="1"/>
</dbReference>
<protein>
    <submittedName>
        <fullName evidence="9">cAMP-binding domain of CRP or a regulatory subunit of cAMP-dependent protein kinases</fullName>
    </submittedName>
</protein>
<dbReference type="PANTHER" id="PTHR44591">
    <property type="entry name" value="STRESS RESPONSE REGULATOR PROTEIN 1"/>
    <property type="match status" value="1"/>
</dbReference>
<feature type="domain" description="Cyclic nucleotide-binding" evidence="6">
    <location>
        <begin position="160"/>
        <end position="246"/>
    </location>
</feature>
<dbReference type="SMART" id="SM00100">
    <property type="entry name" value="cNMP"/>
    <property type="match status" value="1"/>
</dbReference>
<keyword evidence="1 5" id="KW-0597">Phosphoprotein</keyword>
<dbReference type="PROSITE" id="PS50042">
    <property type="entry name" value="CNMP_BINDING_3"/>
    <property type="match status" value="1"/>
</dbReference>
<dbReference type="Pfam" id="PF00027">
    <property type="entry name" value="cNMP_binding"/>
    <property type="match status" value="1"/>
</dbReference>
<dbReference type="InterPro" id="IPR036390">
    <property type="entry name" value="WH_DNA-bd_sf"/>
</dbReference>
<evidence type="ECO:0000313" key="10">
    <source>
        <dbReference type="Proteomes" id="UP000198412"/>
    </source>
</evidence>
<dbReference type="Proteomes" id="UP000198412">
    <property type="component" value="Unassembled WGS sequence"/>
</dbReference>
<proteinExistence type="predicted"/>
<dbReference type="CDD" id="cd00038">
    <property type="entry name" value="CAP_ED"/>
    <property type="match status" value="1"/>
</dbReference>
<dbReference type="InterPro" id="IPR001789">
    <property type="entry name" value="Sig_transdc_resp-reg_receiver"/>
</dbReference>
<dbReference type="Gene3D" id="3.40.50.2300">
    <property type="match status" value="1"/>
</dbReference>
<dbReference type="EMBL" id="FZNX01000004">
    <property type="protein sequence ID" value="SNR66340.1"/>
    <property type="molecule type" value="Genomic_DNA"/>
</dbReference>
<keyword evidence="10" id="KW-1185">Reference proteome</keyword>
<dbReference type="SUPFAM" id="SSF46785">
    <property type="entry name" value="Winged helix' DNA-binding domain"/>
    <property type="match status" value="1"/>
</dbReference>
<dbReference type="GO" id="GO:0003677">
    <property type="term" value="F:DNA binding"/>
    <property type="evidence" value="ECO:0007669"/>
    <property type="project" value="UniProtKB-KW"/>
</dbReference>
<dbReference type="Pfam" id="PF13545">
    <property type="entry name" value="HTH_Crp_2"/>
    <property type="match status" value="1"/>
</dbReference>
<evidence type="ECO:0000259" key="8">
    <source>
        <dbReference type="PROSITE" id="PS51063"/>
    </source>
</evidence>
<evidence type="ECO:0000256" key="4">
    <source>
        <dbReference type="ARBA" id="ARBA00023163"/>
    </source>
</evidence>
<dbReference type="GO" id="GO:0016301">
    <property type="term" value="F:kinase activity"/>
    <property type="evidence" value="ECO:0007669"/>
    <property type="project" value="UniProtKB-KW"/>
</dbReference>
<dbReference type="InterPro" id="IPR014710">
    <property type="entry name" value="RmlC-like_jellyroll"/>
</dbReference>
<dbReference type="InterPro" id="IPR012318">
    <property type="entry name" value="HTH_CRP"/>
</dbReference>
<dbReference type="InterPro" id="IPR036388">
    <property type="entry name" value="WH-like_DNA-bd_sf"/>
</dbReference>
<organism evidence="9 10">
    <name type="scientific">Lutibacter flavus</name>
    <dbReference type="NCBI Taxonomy" id="691689"/>
    <lineage>
        <taxon>Bacteria</taxon>
        <taxon>Pseudomonadati</taxon>
        <taxon>Bacteroidota</taxon>
        <taxon>Flavobacteriia</taxon>
        <taxon>Flavobacteriales</taxon>
        <taxon>Flavobacteriaceae</taxon>
        <taxon>Lutibacter</taxon>
    </lineage>
</organism>
<dbReference type="SMART" id="SM00448">
    <property type="entry name" value="REC"/>
    <property type="match status" value="1"/>
</dbReference>
<sequence>MKKILLIEDDIILRETTAEILELENYKVVTAANGKRGAEQARIMLPDLIICDIMMPEMDGYDVFKLLSEDEKTKRIPFIFMSAKTEIKDIRRGMDLGADDYLTKPVEEEQLLSAIESRLAKSELLNEELIVEETFEENENSFENIKSIEDLKNYFCDFGETKVYKKGAFIYKENENSNFVYLVYKGKVKGVKIDEFGKELIMTIHKDDDLFGFSAIFDHSRNYESAITMEKAEVMVVPKKIVQEILQNNFNLSLNILHLINEHLYEVKDQLLQMAFGSMRRKTAKTILKFANKMRHKPSTSINISRRDLASVAGIATESLIRTLTDLKKEGVIEIEGRNIRIVDIERLESIY</sequence>
<dbReference type="InterPro" id="IPR050595">
    <property type="entry name" value="Bact_response_regulator"/>
</dbReference>
<accession>A0A238Y5P5</accession>
<dbReference type="PANTHER" id="PTHR44591:SF3">
    <property type="entry name" value="RESPONSE REGULATORY DOMAIN-CONTAINING PROTEIN"/>
    <property type="match status" value="1"/>
</dbReference>
<dbReference type="InterPro" id="IPR000595">
    <property type="entry name" value="cNMP-bd_dom"/>
</dbReference>
<evidence type="ECO:0000256" key="5">
    <source>
        <dbReference type="PROSITE-ProRule" id="PRU00169"/>
    </source>
</evidence>
<keyword evidence="9" id="KW-0808">Transferase</keyword>
<reference evidence="10" key="1">
    <citation type="submission" date="2017-06" db="EMBL/GenBank/DDBJ databases">
        <authorList>
            <person name="Varghese N."/>
            <person name="Submissions S."/>
        </authorList>
    </citation>
    <scope>NUCLEOTIDE SEQUENCE [LARGE SCALE GENOMIC DNA]</scope>
    <source>
        <strain evidence="10">DSM 27993</strain>
    </source>
</reference>
<evidence type="ECO:0000259" key="7">
    <source>
        <dbReference type="PROSITE" id="PS50110"/>
    </source>
</evidence>
<dbReference type="GO" id="GO:0000160">
    <property type="term" value="P:phosphorelay signal transduction system"/>
    <property type="evidence" value="ECO:0007669"/>
    <property type="project" value="InterPro"/>
</dbReference>
<dbReference type="Gene3D" id="2.60.120.10">
    <property type="entry name" value="Jelly Rolls"/>
    <property type="match status" value="1"/>
</dbReference>
<evidence type="ECO:0000256" key="3">
    <source>
        <dbReference type="ARBA" id="ARBA00023125"/>
    </source>
</evidence>